<protein>
    <submittedName>
        <fullName evidence="1">Uncharacterized protein</fullName>
    </submittedName>
</protein>
<comment type="caution">
    <text evidence="1">The sequence shown here is derived from an EMBL/GenBank/DDBJ whole genome shotgun (WGS) entry which is preliminary data.</text>
</comment>
<dbReference type="EMBL" id="JAGIOO010000001">
    <property type="protein sequence ID" value="MBP2477339.1"/>
    <property type="molecule type" value="Genomic_DNA"/>
</dbReference>
<organism evidence="1 2">
    <name type="scientific">Crossiella equi</name>
    <dbReference type="NCBI Taxonomy" id="130796"/>
    <lineage>
        <taxon>Bacteria</taxon>
        <taxon>Bacillati</taxon>
        <taxon>Actinomycetota</taxon>
        <taxon>Actinomycetes</taxon>
        <taxon>Pseudonocardiales</taxon>
        <taxon>Pseudonocardiaceae</taxon>
        <taxon>Crossiella</taxon>
    </lineage>
</organism>
<proteinExistence type="predicted"/>
<evidence type="ECO:0000313" key="1">
    <source>
        <dbReference type="EMBL" id="MBP2477339.1"/>
    </source>
</evidence>
<evidence type="ECO:0000313" key="2">
    <source>
        <dbReference type="Proteomes" id="UP001519363"/>
    </source>
</evidence>
<dbReference type="Proteomes" id="UP001519363">
    <property type="component" value="Unassembled WGS sequence"/>
</dbReference>
<reference evidence="1 2" key="1">
    <citation type="submission" date="2021-03" db="EMBL/GenBank/DDBJ databases">
        <title>Sequencing the genomes of 1000 actinobacteria strains.</title>
        <authorList>
            <person name="Klenk H.-P."/>
        </authorList>
    </citation>
    <scope>NUCLEOTIDE SEQUENCE [LARGE SCALE GENOMIC DNA]</scope>
    <source>
        <strain evidence="1 2">DSM 44580</strain>
    </source>
</reference>
<sequence>MFTLFIDSIPAANTSGRRLPDNTHATCLADALAVPG</sequence>
<name>A0ABS5AMA4_9PSEU</name>
<keyword evidence="2" id="KW-1185">Reference proteome</keyword>
<gene>
    <name evidence="1" type="ORF">JOF53_006211</name>
</gene>
<accession>A0ABS5AMA4</accession>